<dbReference type="Gene3D" id="1.20.1720.10">
    <property type="entry name" value="Multidrug resistance protein D"/>
    <property type="match status" value="1"/>
</dbReference>
<feature type="transmembrane region" description="Helical" evidence="5">
    <location>
        <begin position="199"/>
        <end position="221"/>
    </location>
</feature>
<dbReference type="SUPFAM" id="SSF103473">
    <property type="entry name" value="MFS general substrate transporter"/>
    <property type="match status" value="1"/>
</dbReference>
<feature type="transmembrane region" description="Helical" evidence="5">
    <location>
        <begin position="227"/>
        <end position="245"/>
    </location>
</feature>
<feature type="transmembrane region" description="Helical" evidence="5">
    <location>
        <begin position="50"/>
        <end position="71"/>
    </location>
</feature>
<feature type="transmembrane region" description="Helical" evidence="5">
    <location>
        <begin position="425"/>
        <end position="443"/>
    </location>
</feature>
<reference evidence="7" key="1">
    <citation type="submission" date="2020-03" db="EMBL/GenBank/DDBJ databases">
        <title>Draft sequencing of Calidifontibacter sp. DB0510.</title>
        <authorList>
            <person name="Kim D.-U."/>
        </authorList>
    </citation>
    <scope>NUCLEOTIDE SEQUENCE</scope>
    <source>
        <strain evidence="7">DB0510</strain>
    </source>
</reference>
<feature type="transmembrane region" description="Helical" evidence="5">
    <location>
        <begin position="103"/>
        <end position="126"/>
    </location>
</feature>
<feature type="transmembrane region" description="Helical" evidence="5">
    <location>
        <begin position="331"/>
        <end position="348"/>
    </location>
</feature>
<protein>
    <submittedName>
        <fullName evidence="7">MFS transporter</fullName>
    </submittedName>
</protein>
<keyword evidence="2 5" id="KW-0812">Transmembrane</keyword>
<evidence type="ECO:0000256" key="3">
    <source>
        <dbReference type="ARBA" id="ARBA00022989"/>
    </source>
</evidence>
<dbReference type="Pfam" id="PF07690">
    <property type="entry name" value="MFS_1"/>
    <property type="match status" value="1"/>
</dbReference>
<gene>
    <name evidence="7" type="ORF">G9U51_11775</name>
</gene>
<dbReference type="GO" id="GO:0022857">
    <property type="term" value="F:transmembrane transporter activity"/>
    <property type="evidence" value="ECO:0007669"/>
    <property type="project" value="InterPro"/>
</dbReference>
<feature type="transmembrane region" description="Helical" evidence="5">
    <location>
        <begin position="78"/>
        <end position="97"/>
    </location>
</feature>
<dbReference type="RefSeq" id="WP_166197121.1">
    <property type="nucleotide sequence ID" value="NZ_JAAOIV010000008.1"/>
</dbReference>
<accession>A0A967B6G3</accession>
<dbReference type="Gene3D" id="1.20.1250.20">
    <property type="entry name" value="MFS general substrate transporter like domains"/>
    <property type="match status" value="1"/>
</dbReference>
<dbReference type="InterPro" id="IPR020846">
    <property type="entry name" value="MFS_dom"/>
</dbReference>
<sequence>MRPNSPGAYGAVLALVVASTFWSMVAYAGPLGNAVTLSAALDASTAGTTWVLASMSVGLAVTLLAAGVVADALGRARVFALGAMVFAGANLVCAVVGGTGPFVAARVVVGFGAAGMIATGLGLLAAADGAGRRRSTSAVWWSAAMGAGIALGPLLTGVLDLGGAWRWFYAGLALVGLLLSVFAGRVLPVEPPTERARRLDLVGFTLLTAFLALLITAIVQVRAGGPVLAAVLLGGSVLLLVALGLSQRRPQRLVDPGIFTHRPFLGATIAGLGTGLGIIAASSFLCTVLVRGVGLSTFQAAGVLAAWSGTSALAALALVRHGPRIPGRVQLTAGLVGVAVGLVLLAGVEDPVSAWRFVPGLAVCGCASGLLNAGLARQAVATVPGGLAATGTAANNTARYLGAAVGVSVASVTAGTDLLAGWNRVALLAAACSLLAALTVAWLSRGEGERGVAGARTGTWRTAAE</sequence>
<evidence type="ECO:0000256" key="1">
    <source>
        <dbReference type="ARBA" id="ARBA00004651"/>
    </source>
</evidence>
<keyword evidence="8" id="KW-1185">Reference proteome</keyword>
<feature type="transmembrane region" description="Helical" evidence="5">
    <location>
        <begin position="296"/>
        <end position="319"/>
    </location>
</feature>
<dbReference type="InterPro" id="IPR036259">
    <property type="entry name" value="MFS_trans_sf"/>
</dbReference>
<dbReference type="PANTHER" id="PTHR42718:SF49">
    <property type="entry name" value="EXPORT PROTEIN"/>
    <property type="match status" value="1"/>
</dbReference>
<dbReference type="PROSITE" id="PS00216">
    <property type="entry name" value="SUGAR_TRANSPORT_1"/>
    <property type="match status" value="1"/>
</dbReference>
<dbReference type="AlphaFoldDB" id="A0A967B6G3"/>
<dbReference type="GO" id="GO:0005886">
    <property type="term" value="C:plasma membrane"/>
    <property type="evidence" value="ECO:0007669"/>
    <property type="project" value="UniProtKB-SubCell"/>
</dbReference>
<evidence type="ECO:0000256" key="2">
    <source>
        <dbReference type="ARBA" id="ARBA00022692"/>
    </source>
</evidence>
<dbReference type="InterPro" id="IPR005829">
    <property type="entry name" value="Sugar_transporter_CS"/>
</dbReference>
<evidence type="ECO:0000259" key="6">
    <source>
        <dbReference type="PROSITE" id="PS50850"/>
    </source>
</evidence>
<comment type="caution">
    <text evidence="7">The sequence shown here is derived from an EMBL/GenBank/DDBJ whole genome shotgun (WGS) entry which is preliminary data.</text>
</comment>
<evidence type="ECO:0000256" key="5">
    <source>
        <dbReference type="SAM" id="Phobius"/>
    </source>
</evidence>
<feature type="domain" description="Major facilitator superfamily (MFS) profile" evidence="6">
    <location>
        <begin position="12"/>
        <end position="448"/>
    </location>
</feature>
<keyword evidence="3 5" id="KW-1133">Transmembrane helix</keyword>
<comment type="subcellular location">
    <subcellularLocation>
        <location evidence="1">Cell membrane</location>
        <topology evidence="1">Multi-pass membrane protein</topology>
    </subcellularLocation>
</comment>
<dbReference type="PROSITE" id="PS50850">
    <property type="entry name" value="MFS"/>
    <property type="match status" value="1"/>
</dbReference>
<dbReference type="Proteomes" id="UP000744769">
    <property type="component" value="Unassembled WGS sequence"/>
</dbReference>
<dbReference type="PANTHER" id="PTHR42718">
    <property type="entry name" value="MAJOR FACILITATOR SUPERFAMILY MULTIDRUG TRANSPORTER MFSC"/>
    <property type="match status" value="1"/>
</dbReference>
<evidence type="ECO:0000313" key="7">
    <source>
        <dbReference type="EMBL" id="NHN56457.1"/>
    </source>
</evidence>
<feature type="transmembrane region" description="Helical" evidence="5">
    <location>
        <begin position="265"/>
        <end position="290"/>
    </location>
</feature>
<evidence type="ECO:0000313" key="8">
    <source>
        <dbReference type="Proteomes" id="UP000744769"/>
    </source>
</evidence>
<proteinExistence type="predicted"/>
<feature type="transmembrane region" description="Helical" evidence="5">
    <location>
        <begin position="138"/>
        <end position="155"/>
    </location>
</feature>
<keyword evidence="4 5" id="KW-0472">Membrane</keyword>
<dbReference type="EMBL" id="JAAOIV010000008">
    <property type="protein sequence ID" value="NHN56457.1"/>
    <property type="molecule type" value="Genomic_DNA"/>
</dbReference>
<evidence type="ECO:0000256" key="4">
    <source>
        <dbReference type="ARBA" id="ARBA00023136"/>
    </source>
</evidence>
<name>A0A967B6G3_9MICO</name>
<dbReference type="InterPro" id="IPR011701">
    <property type="entry name" value="MFS"/>
</dbReference>
<organism evidence="7 8">
    <name type="scientific">Metallococcus carri</name>
    <dbReference type="NCBI Taxonomy" id="1656884"/>
    <lineage>
        <taxon>Bacteria</taxon>
        <taxon>Bacillati</taxon>
        <taxon>Actinomycetota</taxon>
        <taxon>Actinomycetes</taxon>
        <taxon>Micrococcales</taxon>
        <taxon>Dermacoccaceae</taxon>
        <taxon>Metallococcus</taxon>
    </lineage>
</organism>
<feature type="transmembrane region" description="Helical" evidence="5">
    <location>
        <begin position="167"/>
        <end position="187"/>
    </location>
</feature>